<feature type="chain" id="PRO_5015780431" evidence="2">
    <location>
        <begin position="31"/>
        <end position="198"/>
    </location>
</feature>
<dbReference type="InterPro" id="IPR049712">
    <property type="entry name" value="Poly_export"/>
</dbReference>
<dbReference type="EMBL" id="PDOA01000006">
    <property type="protein sequence ID" value="PWC28728.1"/>
    <property type="molecule type" value="Genomic_DNA"/>
</dbReference>
<dbReference type="Proteomes" id="UP000245048">
    <property type="component" value="Unassembled WGS sequence"/>
</dbReference>
<dbReference type="AlphaFoldDB" id="A0A2U1V479"/>
<protein>
    <submittedName>
        <fullName evidence="4">Exopolysaccharide biosynthesis protein</fullName>
    </submittedName>
</protein>
<dbReference type="RefSeq" id="WP_109517123.1">
    <property type="nucleotide sequence ID" value="NZ_JBHSCH010000098.1"/>
</dbReference>
<organism evidence="4 5">
    <name type="scientific">Teichococcus aestuarii</name>
    <dbReference type="NCBI Taxonomy" id="568898"/>
    <lineage>
        <taxon>Bacteria</taxon>
        <taxon>Pseudomonadati</taxon>
        <taxon>Pseudomonadota</taxon>
        <taxon>Alphaproteobacteria</taxon>
        <taxon>Acetobacterales</taxon>
        <taxon>Roseomonadaceae</taxon>
        <taxon>Roseomonas</taxon>
    </lineage>
</organism>
<reference evidence="5" key="1">
    <citation type="submission" date="2017-10" db="EMBL/GenBank/DDBJ databases">
        <authorList>
            <person name="Toshchakov S.V."/>
            <person name="Goeva M.A."/>
        </authorList>
    </citation>
    <scope>NUCLEOTIDE SEQUENCE [LARGE SCALE GENOMIC DNA]</scope>
    <source>
        <strain evidence="5">JR1/69-1-13</strain>
    </source>
</reference>
<gene>
    <name evidence="4" type="ORF">CR165_11450</name>
</gene>
<dbReference type="InterPro" id="IPR003715">
    <property type="entry name" value="Poly_export_N"/>
</dbReference>
<feature type="domain" description="Polysaccharide export protein N-terminal" evidence="3">
    <location>
        <begin position="43"/>
        <end position="118"/>
    </location>
</feature>
<accession>A0A2U1V479</accession>
<evidence type="ECO:0000259" key="3">
    <source>
        <dbReference type="Pfam" id="PF02563"/>
    </source>
</evidence>
<feature type="signal peptide" evidence="2">
    <location>
        <begin position="1"/>
        <end position="30"/>
    </location>
</feature>
<comment type="caution">
    <text evidence="4">The sequence shown here is derived from an EMBL/GenBank/DDBJ whole genome shotgun (WGS) entry which is preliminary data.</text>
</comment>
<dbReference type="Pfam" id="PF02563">
    <property type="entry name" value="Poly_export"/>
    <property type="match status" value="1"/>
</dbReference>
<evidence type="ECO:0000313" key="4">
    <source>
        <dbReference type="EMBL" id="PWC28728.1"/>
    </source>
</evidence>
<dbReference type="OrthoDB" id="197007at2"/>
<dbReference type="PANTHER" id="PTHR33619:SF3">
    <property type="entry name" value="POLYSACCHARIDE EXPORT PROTEIN GFCE-RELATED"/>
    <property type="match status" value="1"/>
</dbReference>
<keyword evidence="1 2" id="KW-0732">Signal</keyword>
<dbReference type="Gene3D" id="3.30.1950.10">
    <property type="entry name" value="wza like domain"/>
    <property type="match status" value="1"/>
</dbReference>
<name>A0A2U1V479_9PROT</name>
<evidence type="ECO:0000256" key="2">
    <source>
        <dbReference type="SAM" id="SignalP"/>
    </source>
</evidence>
<dbReference type="GO" id="GO:0015159">
    <property type="term" value="F:polysaccharide transmembrane transporter activity"/>
    <property type="evidence" value="ECO:0007669"/>
    <property type="project" value="InterPro"/>
</dbReference>
<dbReference type="PANTHER" id="PTHR33619">
    <property type="entry name" value="POLYSACCHARIDE EXPORT PROTEIN GFCE-RELATED"/>
    <property type="match status" value="1"/>
</dbReference>
<evidence type="ECO:0000256" key="1">
    <source>
        <dbReference type="ARBA" id="ARBA00022729"/>
    </source>
</evidence>
<evidence type="ECO:0000313" key="5">
    <source>
        <dbReference type="Proteomes" id="UP000245048"/>
    </source>
</evidence>
<proteinExistence type="predicted"/>
<keyword evidence="5" id="KW-1185">Reference proteome</keyword>
<sequence length="198" mass="21063">MPRSAFSVKGFRAGLRGLAMGALLALAACATPGADLPPLPQTAAGPYKLGPGDQLRVTVFNDPRLTGEFRITDTGTIALPLVGAIPVSGRTTGEAETAIVRSLRSRNLFNDPSVAVEIQEYRPVFVLGMVERGGQTPYQPGMTALAAVAVSGGFNYRAVTDYVGLTRIGADGQPREFRAERQTLLQPGDVVTVFERRF</sequence>
<dbReference type="PROSITE" id="PS51257">
    <property type="entry name" value="PROKAR_LIPOPROTEIN"/>
    <property type="match status" value="1"/>
</dbReference>